<proteinExistence type="predicted"/>
<feature type="region of interest" description="Disordered" evidence="1">
    <location>
        <begin position="350"/>
        <end position="650"/>
    </location>
</feature>
<keyword evidence="2" id="KW-1133">Transmembrane helix</keyword>
<evidence type="ECO:0000313" key="4">
    <source>
        <dbReference type="Proteomes" id="UP000789508"/>
    </source>
</evidence>
<evidence type="ECO:0000256" key="2">
    <source>
        <dbReference type="SAM" id="Phobius"/>
    </source>
</evidence>
<gene>
    <name evidence="3" type="ORF">ALEPTO_LOCUS5498</name>
</gene>
<evidence type="ECO:0000313" key="3">
    <source>
        <dbReference type="EMBL" id="CAG8542911.1"/>
    </source>
</evidence>
<accession>A0A9N9AWZ6</accession>
<feature type="region of interest" description="Disordered" evidence="1">
    <location>
        <begin position="248"/>
        <end position="280"/>
    </location>
</feature>
<keyword evidence="2" id="KW-0472">Membrane</keyword>
<protein>
    <submittedName>
        <fullName evidence="3">10583_t:CDS:1</fullName>
    </submittedName>
</protein>
<feature type="compositionally biased region" description="Low complexity" evidence="1">
    <location>
        <begin position="519"/>
        <end position="531"/>
    </location>
</feature>
<sequence>MGCWNESISNMRRKQCCYQVVYDLLPGALYQVNVSGTSSAGSDSYSALVQFPPEYMIQGDPTSPFATIKCDKQGQNGYDCETQGNDRFFAEFTLTIPGTGAPTAANQSPQMVSPNVSLTLFGQACTQKQFCSDLVAASKNGDTVSLGFLGRWPKYVVIIVGTLAGILLLGAFYYLWKRHNPNDKHADRSDVADILNRHHGSRGGVGADPHNMSERRTTLLGPLKYDNKLALVNEQSLISKIPGTVHRTPVMDKEKSPRGLFDRTKSKSYGKERTKNKKNTYDGGNVAIEVYDEKTHGKDLGSGLSGSQIPMTSLVLDVEDSISDVSTDADNNNNFMPNTRAADVKTSRVINDLAYKGTSKSYEPPKDRDRDRREERERERREERDRRDERERDREKRDDRERGYSHDSKTLARAATTSGVKSSRGDRDYRDSRPHMRTQNLDDQREGRRGGEERNKSRKNRSTSRTRGGGDNNNTSSSRDHKTNKKKTTAELIMESANTTSLSELIRSKSAKTEKEKSSSSNNHNHNNSASQGRHTSRPNTILSSPSTKRPKKPVKKVSSDEGSSGTESSDSDNSSDQPLSDRLPLAMIASPVASAKAPQSPKNPKTTKSRGGSGNITVNKFTNQSTSLKPPEVIVSQNDSEDSSNGGGGYYESILNDVLNVGDFTGSEISNGSEEIPIGRRLQTLRDEKKKGFGGGKGSASEDDEVPIGLRMGYS</sequence>
<feature type="compositionally biased region" description="Polar residues" evidence="1">
    <location>
        <begin position="601"/>
        <end position="629"/>
    </location>
</feature>
<dbReference type="Proteomes" id="UP000789508">
    <property type="component" value="Unassembled WGS sequence"/>
</dbReference>
<evidence type="ECO:0000256" key="1">
    <source>
        <dbReference type="SAM" id="MobiDB-lite"/>
    </source>
</evidence>
<comment type="caution">
    <text evidence="3">The sequence shown here is derived from an EMBL/GenBank/DDBJ whole genome shotgun (WGS) entry which is preliminary data.</text>
</comment>
<reference evidence="3" key="1">
    <citation type="submission" date="2021-06" db="EMBL/GenBank/DDBJ databases">
        <authorList>
            <person name="Kallberg Y."/>
            <person name="Tangrot J."/>
            <person name="Rosling A."/>
        </authorList>
    </citation>
    <scope>NUCLEOTIDE SEQUENCE</scope>
    <source>
        <strain evidence="3">FL130A</strain>
    </source>
</reference>
<dbReference type="EMBL" id="CAJVPS010001558">
    <property type="protein sequence ID" value="CAG8542911.1"/>
    <property type="molecule type" value="Genomic_DNA"/>
</dbReference>
<feature type="compositionally biased region" description="Basic and acidic residues" evidence="1">
    <location>
        <begin position="249"/>
        <end position="273"/>
    </location>
</feature>
<feature type="compositionally biased region" description="Basic and acidic residues" evidence="1">
    <location>
        <begin position="423"/>
        <end position="455"/>
    </location>
</feature>
<dbReference type="OrthoDB" id="2410735at2759"/>
<organism evidence="3 4">
    <name type="scientific">Ambispora leptoticha</name>
    <dbReference type="NCBI Taxonomy" id="144679"/>
    <lineage>
        <taxon>Eukaryota</taxon>
        <taxon>Fungi</taxon>
        <taxon>Fungi incertae sedis</taxon>
        <taxon>Mucoromycota</taxon>
        <taxon>Glomeromycotina</taxon>
        <taxon>Glomeromycetes</taxon>
        <taxon>Archaeosporales</taxon>
        <taxon>Ambisporaceae</taxon>
        <taxon>Ambispora</taxon>
    </lineage>
</organism>
<feature type="transmembrane region" description="Helical" evidence="2">
    <location>
        <begin position="155"/>
        <end position="176"/>
    </location>
</feature>
<dbReference type="AlphaFoldDB" id="A0A9N9AWZ6"/>
<keyword evidence="2" id="KW-0812">Transmembrane</keyword>
<feature type="compositionally biased region" description="Polar residues" evidence="1">
    <location>
        <begin position="532"/>
        <end position="543"/>
    </location>
</feature>
<feature type="compositionally biased region" description="Basic and acidic residues" evidence="1">
    <location>
        <begin position="363"/>
        <end position="410"/>
    </location>
</feature>
<feature type="region of interest" description="Disordered" evidence="1">
    <location>
        <begin position="688"/>
        <end position="716"/>
    </location>
</feature>
<feature type="compositionally biased region" description="Low complexity" evidence="1">
    <location>
        <begin position="561"/>
        <end position="577"/>
    </location>
</feature>
<keyword evidence="4" id="KW-1185">Reference proteome</keyword>
<name>A0A9N9AWZ6_9GLOM</name>